<evidence type="ECO:0000313" key="3">
    <source>
        <dbReference type="Proteomes" id="UP000445000"/>
    </source>
</evidence>
<accession>A0A829Y6G3</accession>
<proteinExistence type="predicted"/>
<gene>
    <name evidence="2" type="ORF">GCM10011487_06010</name>
</gene>
<comment type="caution">
    <text evidence="2">The sequence shown here is derived from an EMBL/GenBank/DDBJ whole genome shotgun (WGS) entry which is preliminary data.</text>
</comment>
<dbReference type="SUPFAM" id="SSF56935">
    <property type="entry name" value="Porins"/>
    <property type="match status" value="1"/>
</dbReference>
<reference evidence="3" key="1">
    <citation type="submission" date="2020-01" db="EMBL/GenBank/DDBJ databases">
        <title>'Steroidobacter agaridevorans' sp. nov., agar-degrading bacteria isolated from rhizosphere soils.</title>
        <authorList>
            <person name="Ikenaga M."/>
            <person name="Kataoka M."/>
            <person name="Murouchi A."/>
            <person name="Katsuragi S."/>
            <person name="Sakai M."/>
        </authorList>
    </citation>
    <scope>NUCLEOTIDE SEQUENCE [LARGE SCALE GENOMIC DNA]</scope>
    <source>
        <strain evidence="3">YU21-B</strain>
    </source>
</reference>
<keyword evidence="3" id="KW-1185">Reference proteome</keyword>
<feature type="signal peptide" evidence="1">
    <location>
        <begin position="1"/>
        <end position="22"/>
    </location>
</feature>
<evidence type="ECO:0008006" key="4">
    <source>
        <dbReference type="Google" id="ProtNLM"/>
    </source>
</evidence>
<protein>
    <recommendedName>
        <fullName evidence="4">Porin domain-containing protein</fullName>
    </recommendedName>
</protein>
<organism evidence="2 3">
    <name type="scientific">Steroidobacter agaridevorans</name>
    <dbReference type="NCBI Taxonomy" id="2695856"/>
    <lineage>
        <taxon>Bacteria</taxon>
        <taxon>Pseudomonadati</taxon>
        <taxon>Pseudomonadota</taxon>
        <taxon>Gammaproteobacteria</taxon>
        <taxon>Steroidobacterales</taxon>
        <taxon>Steroidobacteraceae</taxon>
        <taxon>Steroidobacter</taxon>
    </lineage>
</organism>
<name>A0A829Y6G3_9GAMM</name>
<sequence length="405" mass="43171">MRLRGSILAVAVCAALPTVSSAVDFHYSGFSTAGYSEVDKDGVLYRSSTNKEAIDSSGSLEYDSIVGLQGTVRFHDQWSVTAQGVVKTQPDGDFGPSLDWAYVKWQPLSNLAIRGGLTRPPTFMFSDSVYLGYANTWARPPLEVYGISPVYQMTGVDAVWSLNAGPVKVTVQPYAGVGELTLPIAAGGDASIDVKDWYGLAASGEIGSFTGRIGYHTKTYDGEMRSTQGLVNTLRAAGFADAAAKVGFEGNKSPIFNIGLQYDNGSTFVISEYAKRGSERVVVPELTGAYVTAGHRFGSFAPYVTYATLTVDSPRSTNLIPRTSLVGIALDTQLDNLAAATSDQDSYGVGLRYELPAFAFLKGAVLKGQYDHINPKDGGKGFLSAAPAGFSDSVNMYTLTADFLF</sequence>
<dbReference type="Proteomes" id="UP000445000">
    <property type="component" value="Unassembled WGS sequence"/>
</dbReference>
<dbReference type="AlphaFoldDB" id="A0A829Y6G3"/>
<evidence type="ECO:0000313" key="2">
    <source>
        <dbReference type="EMBL" id="GFE78601.1"/>
    </source>
</evidence>
<dbReference type="EMBL" id="BLJN01000001">
    <property type="protein sequence ID" value="GFE78601.1"/>
    <property type="molecule type" value="Genomic_DNA"/>
</dbReference>
<evidence type="ECO:0000256" key="1">
    <source>
        <dbReference type="SAM" id="SignalP"/>
    </source>
</evidence>
<keyword evidence="1" id="KW-0732">Signal</keyword>
<feature type="chain" id="PRO_5032932544" description="Porin domain-containing protein" evidence="1">
    <location>
        <begin position="23"/>
        <end position="405"/>
    </location>
</feature>